<gene>
    <name evidence="9 13" type="primary">murD</name>
    <name evidence="13" type="ORF">GCM10025874_05640</name>
</gene>
<dbReference type="Pfam" id="PF02875">
    <property type="entry name" value="Mur_ligase_C"/>
    <property type="match status" value="1"/>
</dbReference>
<feature type="domain" description="Mur ligase central" evidence="12">
    <location>
        <begin position="134"/>
        <end position="269"/>
    </location>
</feature>
<keyword evidence="9 10" id="KW-0573">Peptidoglycan synthesis</keyword>
<dbReference type="InterPro" id="IPR036615">
    <property type="entry name" value="Mur_ligase_C_dom_sf"/>
</dbReference>
<comment type="function">
    <text evidence="9 10">Cell wall formation. Catalyzes the addition of glutamate to the nucleotide precursor UDP-N-acetylmuramoyl-L-alanine (UMA).</text>
</comment>
<evidence type="ECO:0000256" key="5">
    <source>
        <dbReference type="ARBA" id="ARBA00022618"/>
    </source>
</evidence>
<evidence type="ECO:0000256" key="6">
    <source>
        <dbReference type="ARBA" id="ARBA00022741"/>
    </source>
</evidence>
<dbReference type="PROSITE" id="PS01011">
    <property type="entry name" value="FOLYLPOLYGLU_SYNT_1"/>
    <property type="match status" value="1"/>
</dbReference>
<dbReference type="InterPro" id="IPR004101">
    <property type="entry name" value="Mur_ligase_C"/>
</dbReference>
<evidence type="ECO:0000313" key="14">
    <source>
        <dbReference type="Proteomes" id="UP001157160"/>
    </source>
</evidence>
<evidence type="ECO:0000256" key="9">
    <source>
        <dbReference type="HAMAP-Rule" id="MF_00639"/>
    </source>
</evidence>
<dbReference type="EMBL" id="BSUL01000001">
    <property type="protein sequence ID" value="GMA27311.1"/>
    <property type="molecule type" value="Genomic_DNA"/>
</dbReference>
<dbReference type="InterPro" id="IPR036565">
    <property type="entry name" value="Mur-like_cat_sf"/>
</dbReference>
<dbReference type="Proteomes" id="UP001157160">
    <property type="component" value="Unassembled WGS sequence"/>
</dbReference>
<dbReference type="InterPro" id="IPR013221">
    <property type="entry name" value="Mur_ligase_cen"/>
</dbReference>
<accession>A0AA37UFS8</accession>
<keyword evidence="14" id="KW-1185">Reference proteome</keyword>
<keyword evidence="6 9" id="KW-0547">Nucleotide-binding</keyword>
<dbReference type="Pfam" id="PF21799">
    <property type="entry name" value="MurD-like_N"/>
    <property type="match status" value="1"/>
</dbReference>
<dbReference type="SUPFAM" id="SSF53244">
    <property type="entry name" value="MurD-like peptide ligases, peptide-binding domain"/>
    <property type="match status" value="1"/>
</dbReference>
<evidence type="ECO:0000259" key="11">
    <source>
        <dbReference type="Pfam" id="PF02875"/>
    </source>
</evidence>
<dbReference type="GO" id="GO:0005524">
    <property type="term" value="F:ATP binding"/>
    <property type="evidence" value="ECO:0007669"/>
    <property type="project" value="UniProtKB-UniRule"/>
</dbReference>
<dbReference type="GO" id="GO:0008360">
    <property type="term" value="P:regulation of cell shape"/>
    <property type="evidence" value="ECO:0007669"/>
    <property type="project" value="UniProtKB-KW"/>
</dbReference>
<dbReference type="InterPro" id="IPR018109">
    <property type="entry name" value="Folylpolyglutamate_synth_CS"/>
</dbReference>
<dbReference type="AlphaFoldDB" id="A0AA37UFS8"/>
<evidence type="ECO:0000259" key="12">
    <source>
        <dbReference type="Pfam" id="PF08245"/>
    </source>
</evidence>
<dbReference type="GO" id="GO:0071555">
    <property type="term" value="P:cell wall organization"/>
    <property type="evidence" value="ECO:0007669"/>
    <property type="project" value="UniProtKB-KW"/>
</dbReference>
<dbReference type="GO" id="GO:0008764">
    <property type="term" value="F:UDP-N-acetylmuramoylalanine-D-glutamate ligase activity"/>
    <property type="evidence" value="ECO:0007669"/>
    <property type="project" value="UniProtKB-UniRule"/>
</dbReference>
<evidence type="ECO:0000313" key="13">
    <source>
        <dbReference type="EMBL" id="GMA27311.1"/>
    </source>
</evidence>
<evidence type="ECO:0000256" key="1">
    <source>
        <dbReference type="ARBA" id="ARBA00004496"/>
    </source>
</evidence>
<keyword evidence="3 9" id="KW-0963">Cytoplasm</keyword>
<evidence type="ECO:0000256" key="4">
    <source>
        <dbReference type="ARBA" id="ARBA00022598"/>
    </source>
</evidence>
<proteinExistence type="inferred from homology"/>
<keyword evidence="7 9" id="KW-0067">ATP-binding</keyword>
<dbReference type="InterPro" id="IPR005762">
    <property type="entry name" value="MurD"/>
</dbReference>
<comment type="subcellular location">
    <subcellularLocation>
        <location evidence="1 9 10">Cytoplasm</location>
    </subcellularLocation>
</comment>
<dbReference type="SUPFAM" id="SSF53623">
    <property type="entry name" value="MurD-like peptide ligases, catalytic domain"/>
    <property type="match status" value="1"/>
</dbReference>
<keyword evidence="5 9" id="KW-0132">Cell division</keyword>
<dbReference type="Gene3D" id="3.40.1190.10">
    <property type="entry name" value="Mur-like, catalytic domain"/>
    <property type="match status" value="1"/>
</dbReference>
<dbReference type="EC" id="6.3.2.9" evidence="9 10"/>
<keyword evidence="9 10" id="KW-0133">Cell shape</keyword>
<dbReference type="Gene3D" id="3.40.50.720">
    <property type="entry name" value="NAD(P)-binding Rossmann-like Domain"/>
    <property type="match status" value="1"/>
</dbReference>
<dbReference type="Pfam" id="PF08245">
    <property type="entry name" value="Mur_ligase_M"/>
    <property type="match status" value="1"/>
</dbReference>
<dbReference type="GO" id="GO:0004326">
    <property type="term" value="F:tetrahydrofolylpolyglutamate synthase activity"/>
    <property type="evidence" value="ECO:0007669"/>
    <property type="project" value="InterPro"/>
</dbReference>
<dbReference type="RefSeq" id="WP_284229815.1">
    <property type="nucleotide sequence ID" value="NZ_BSUL01000001.1"/>
</dbReference>
<dbReference type="GO" id="GO:0009252">
    <property type="term" value="P:peptidoglycan biosynthetic process"/>
    <property type="evidence" value="ECO:0007669"/>
    <property type="project" value="UniProtKB-UniRule"/>
</dbReference>
<evidence type="ECO:0000256" key="3">
    <source>
        <dbReference type="ARBA" id="ARBA00022490"/>
    </source>
</evidence>
<sequence>MSGGNRLDGLTSWHADWRGLRVGVLGLGVTGFAVADTLVELGAQVLVVASKGAPDQVELLDVIGSGFVQQDDLSTPPRELIDLDPELLIVSPGFHPDHPLLAWAADRGIPLWGDIELAWRLRDKVGEPAEWILVTGTNGKTTTTQLTATILAADGVRVAPVGNIGTPVLDAIRDPEGFQTLVVELSSYQLHALPLTGPGALHPLASVCLNLADDHLDWHGSADAYRSAKGKVYENTRIACVYNRDDEATRRMVEEADVEEGARAIGFGLGMPGPSDFGLVEDLLVDRAFLETRRDQALELVTLDELRAVGLGAPHLVADVLAASALARAAGVPAPVVREALLAFRVDRHRTETVAVAAEVRWVDDSKATNPHAAEASLRAFDSVVWIVGGQLKGVEIAPLVQRHAKRLSAVVLIGTEREPLREAFARHAPAVTLLEASSADTEGVMPDAVRLSAGVARPGDTVLLAPSAASLDQFDGYADRGRRFAAAVQQFLGGDADGPEAAHRAPRD</sequence>
<dbReference type="HAMAP" id="MF_00639">
    <property type="entry name" value="MurD"/>
    <property type="match status" value="1"/>
</dbReference>
<reference evidence="13 14" key="1">
    <citation type="journal article" date="2014" name="Int. J. Syst. Evol. Microbiol.">
        <title>Complete genome sequence of Corynebacterium casei LMG S-19264T (=DSM 44701T), isolated from a smear-ripened cheese.</title>
        <authorList>
            <consortium name="US DOE Joint Genome Institute (JGI-PGF)"/>
            <person name="Walter F."/>
            <person name="Albersmeier A."/>
            <person name="Kalinowski J."/>
            <person name="Ruckert C."/>
        </authorList>
    </citation>
    <scope>NUCLEOTIDE SEQUENCE [LARGE SCALE GENOMIC DNA]</scope>
    <source>
        <strain evidence="13 14">NBRC 112289</strain>
    </source>
</reference>
<comment type="pathway">
    <text evidence="2 9 10">Cell wall biogenesis; peptidoglycan biosynthesis.</text>
</comment>
<dbReference type="GO" id="GO:0051301">
    <property type="term" value="P:cell division"/>
    <property type="evidence" value="ECO:0007669"/>
    <property type="project" value="UniProtKB-KW"/>
</dbReference>
<dbReference type="PANTHER" id="PTHR43692:SF1">
    <property type="entry name" value="UDP-N-ACETYLMURAMOYLALANINE--D-GLUTAMATE LIGASE"/>
    <property type="match status" value="1"/>
</dbReference>
<keyword evidence="4 9" id="KW-0436">Ligase</keyword>
<protein>
    <recommendedName>
        <fullName evidence="9 10">UDP-N-acetylmuramoylalanine--D-glutamate ligase</fullName>
        <ecNumber evidence="9 10">6.3.2.9</ecNumber>
    </recommendedName>
    <alternativeName>
        <fullName evidence="9">D-glutamic acid-adding enzyme</fullName>
    </alternativeName>
    <alternativeName>
        <fullName evidence="9">UDP-N-acetylmuramoyl-L-alanyl-D-glutamate synthetase</fullName>
    </alternativeName>
</protein>
<keyword evidence="8 9" id="KW-0131">Cell cycle</keyword>
<dbReference type="SUPFAM" id="SSF51984">
    <property type="entry name" value="MurCD N-terminal domain"/>
    <property type="match status" value="1"/>
</dbReference>
<dbReference type="GO" id="GO:0005737">
    <property type="term" value="C:cytoplasm"/>
    <property type="evidence" value="ECO:0007669"/>
    <property type="project" value="UniProtKB-SubCell"/>
</dbReference>
<evidence type="ECO:0000256" key="7">
    <source>
        <dbReference type="ARBA" id="ARBA00022840"/>
    </source>
</evidence>
<dbReference type="Gene3D" id="3.90.190.20">
    <property type="entry name" value="Mur ligase, C-terminal domain"/>
    <property type="match status" value="1"/>
</dbReference>
<evidence type="ECO:0000256" key="8">
    <source>
        <dbReference type="ARBA" id="ARBA00023306"/>
    </source>
</evidence>
<comment type="catalytic activity">
    <reaction evidence="9 10">
        <text>UDP-N-acetyl-alpha-D-muramoyl-L-alanine + D-glutamate + ATP = UDP-N-acetyl-alpha-D-muramoyl-L-alanyl-D-glutamate + ADP + phosphate + H(+)</text>
        <dbReference type="Rhea" id="RHEA:16429"/>
        <dbReference type="ChEBI" id="CHEBI:15378"/>
        <dbReference type="ChEBI" id="CHEBI:29986"/>
        <dbReference type="ChEBI" id="CHEBI:30616"/>
        <dbReference type="ChEBI" id="CHEBI:43474"/>
        <dbReference type="ChEBI" id="CHEBI:83898"/>
        <dbReference type="ChEBI" id="CHEBI:83900"/>
        <dbReference type="ChEBI" id="CHEBI:456216"/>
        <dbReference type="EC" id="6.3.2.9"/>
    </reaction>
</comment>
<evidence type="ECO:0000256" key="2">
    <source>
        <dbReference type="ARBA" id="ARBA00004752"/>
    </source>
</evidence>
<feature type="binding site" evidence="9">
    <location>
        <begin position="136"/>
        <end position="142"/>
    </location>
    <ligand>
        <name>ATP</name>
        <dbReference type="ChEBI" id="CHEBI:30616"/>
    </ligand>
</feature>
<comment type="caution">
    <text evidence="13">The sequence shown here is derived from an EMBL/GenBank/DDBJ whole genome shotgun (WGS) entry which is preliminary data.</text>
</comment>
<evidence type="ECO:0000256" key="10">
    <source>
        <dbReference type="RuleBase" id="RU003664"/>
    </source>
</evidence>
<organism evidence="13 14">
    <name type="scientific">Arenivirga flava</name>
    <dbReference type="NCBI Taxonomy" id="1930060"/>
    <lineage>
        <taxon>Bacteria</taxon>
        <taxon>Bacillati</taxon>
        <taxon>Actinomycetota</taxon>
        <taxon>Actinomycetes</taxon>
        <taxon>Micrococcales</taxon>
        <taxon>Microbacteriaceae</taxon>
        <taxon>Arenivirga</taxon>
    </lineage>
</organism>
<dbReference type="NCBIfam" id="TIGR01087">
    <property type="entry name" value="murD"/>
    <property type="match status" value="1"/>
</dbReference>
<keyword evidence="9 10" id="KW-0961">Cell wall biogenesis/degradation</keyword>
<dbReference type="PANTHER" id="PTHR43692">
    <property type="entry name" value="UDP-N-ACETYLMURAMOYLALANINE--D-GLUTAMATE LIGASE"/>
    <property type="match status" value="1"/>
</dbReference>
<comment type="similarity">
    <text evidence="9">Belongs to the MurCDEF family.</text>
</comment>
<name>A0AA37UFS8_9MICO</name>
<feature type="domain" description="Mur ligase C-terminal" evidence="11">
    <location>
        <begin position="349"/>
        <end position="468"/>
    </location>
</feature>